<gene>
    <name evidence="3" type="ORF">VTJ83DRAFT_6061</name>
</gene>
<comment type="caution">
    <text evidence="3">The sequence shown here is derived from an EMBL/GenBank/DDBJ whole genome shotgun (WGS) entry which is preliminary data.</text>
</comment>
<keyword evidence="4" id="KW-1185">Reference proteome</keyword>
<evidence type="ECO:0000256" key="1">
    <source>
        <dbReference type="SAM" id="MobiDB-lite"/>
    </source>
</evidence>
<keyword evidence="2" id="KW-0472">Membrane</keyword>
<dbReference type="RefSeq" id="XP_070865436.1">
    <property type="nucleotide sequence ID" value="XM_071012731.1"/>
</dbReference>
<proteinExistence type="predicted"/>
<dbReference type="EMBL" id="JAZGUE010000005">
    <property type="protein sequence ID" value="KAL2266709.1"/>
    <property type="molecule type" value="Genomic_DNA"/>
</dbReference>
<feature type="region of interest" description="Disordered" evidence="1">
    <location>
        <begin position="104"/>
        <end position="197"/>
    </location>
</feature>
<evidence type="ECO:0000313" key="4">
    <source>
        <dbReference type="Proteomes" id="UP001600064"/>
    </source>
</evidence>
<keyword evidence="2" id="KW-1133">Transmembrane helix</keyword>
<organism evidence="3 4">
    <name type="scientific">Remersonia thermophila</name>
    <dbReference type="NCBI Taxonomy" id="72144"/>
    <lineage>
        <taxon>Eukaryota</taxon>
        <taxon>Fungi</taxon>
        <taxon>Dikarya</taxon>
        <taxon>Ascomycota</taxon>
        <taxon>Pezizomycotina</taxon>
        <taxon>Sordariomycetes</taxon>
        <taxon>Sordariomycetidae</taxon>
        <taxon>Sordariales</taxon>
        <taxon>Sordariales incertae sedis</taxon>
        <taxon>Remersonia</taxon>
    </lineage>
</organism>
<evidence type="ECO:0000256" key="2">
    <source>
        <dbReference type="SAM" id="Phobius"/>
    </source>
</evidence>
<accession>A0ABR4D8L7</accession>
<evidence type="ECO:0000313" key="3">
    <source>
        <dbReference type="EMBL" id="KAL2266709.1"/>
    </source>
</evidence>
<dbReference type="GeneID" id="98127375"/>
<feature type="transmembrane region" description="Helical" evidence="2">
    <location>
        <begin position="59"/>
        <end position="80"/>
    </location>
</feature>
<keyword evidence="2" id="KW-0812">Transmembrane</keyword>
<protein>
    <submittedName>
        <fullName evidence="3">Uncharacterized protein</fullName>
    </submittedName>
</protein>
<sequence length="197" mass="21269">MAILPESAEAGLAVHGPLFATTIRQHVARMLLRREDECHPQPGIDLCEKPSVSSVQTTWIVVGTVVGLLLVVTGTVLIFLHIRKTKRDNREDLEDRFRRADYGLDELPASGKPPADDDLTDSGSTMGYGSRPRSRDPLHGGAEPKHPNGGGRGRQRGPFDDASSVGSNNGSTHAWPRKEGHQPSPLGRGPMTEDGGR</sequence>
<feature type="compositionally biased region" description="Basic and acidic residues" evidence="1">
    <location>
        <begin position="133"/>
        <end position="146"/>
    </location>
</feature>
<name>A0ABR4D8L7_9PEZI</name>
<dbReference type="Proteomes" id="UP001600064">
    <property type="component" value="Unassembled WGS sequence"/>
</dbReference>
<reference evidence="3 4" key="1">
    <citation type="journal article" date="2024" name="Commun. Biol.">
        <title>Comparative genomic analysis of thermophilic fungi reveals convergent evolutionary adaptations and gene losses.</title>
        <authorList>
            <person name="Steindorff A.S."/>
            <person name="Aguilar-Pontes M.V."/>
            <person name="Robinson A.J."/>
            <person name="Andreopoulos B."/>
            <person name="LaButti K."/>
            <person name="Kuo A."/>
            <person name="Mondo S."/>
            <person name="Riley R."/>
            <person name="Otillar R."/>
            <person name="Haridas S."/>
            <person name="Lipzen A."/>
            <person name="Grimwood J."/>
            <person name="Schmutz J."/>
            <person name="Clum A."/>
            <person name="Reid I.D."/>
            <person name="Moisan M.C."/>
            <person name="Butler G."/>
            <person name="Nguyen T.T.M."/>
            <person name="Dewar K."/>
            <person name="Conant G."/>
            <person name="Drula E."/>
            <person name="Henrissat B."/>
            <person name="Hansel C."/>
            <person name="Singer S."/>
            <person name="Hutchinson M.I."/>
            <person name="de Vries R.P."/>
            <person name="Natvig D.O."/>
            <person name="Powell A.J."/>
            <person name="Tsang A."/>
            <person name="Grigoriev I.V."/>
        </authorList>
    </citation>
    <scope>NUCLEOTIDE SEQUENCE [LARGE SCALE GENOMIC DNA]</scope>
    <source>
        <strain evidence="3 4">ATCC 22073</strain>
    </source>
</reference>